<feature type="region of interest" description="Disordered" evidence="1">
    <location>
        <begin position="181"/>
        <end position="240"/>
    </location>
</feature>
<accession>A0A1I1WZA7</accession>
<dbReference type="AlphaFoldDB" id="A0A1I1WZA7"/>
<feature type="compositionally biased region" description="Low complexity" evidence="1">
    <location>
        <begin position="261"/>
        <end position="284"/>
    </location>
</feature>
<dbReference type="EMBL" id="FONG01000001">
    <property type="protein sequence ID" value="SFE00476.1"/>
    <property type="molecule type" value="Genomic_DNA"/>
</dbReference>
<dbReference type="STRING" id="380248.SAMN05216251_101136"/>
<gene>
    <name evidence="2" type="ORF">SAMN05216251_101136</name>
</gene>
<keyword evidence="3" id="KW-1185">Reference proteome</keyword>
<proteinExistence type="predicted"/>
<dbReference type="Proteomes" id="UP000199323">
    <property type="component" value="Unassembled WGS sequence"/>
</dbReference>
<feature type="compositionally biased region" description="Low complexity" evidence="1">
    <location>
        <begin position="210"/>
        <end position="219"/>
    </location>
</feature>
<feature type="region of interest" description="Disordered" evidence="1">
    <location>
        <begin position="261"/>
        <end position="300"/>
    </location>
</feature>
<name>A0A1I1WZA7_9ACTN</name>
<organism evidence="2 3">
    <name type="scientific">Actinacidiphila alni</name>
    <dbReference type="NCBI Taxonomy" id="380248"/>
    <lineage>
        <taxon>Bacteria</taxon>
        <taxon>Bacillati</taxon>
        <taxon>Actinomycetota</taxon>
        <taxon>Actinomycetes</taxon>
        <taxon>Kitasatosporales</taxon>
        <taxon>Streptomycetaceae</taxon>
        <taxon>Actinacidiphila</taxon>
    </lineage>
</organism>
<evidence type="ECO:0000313" key="2">
    <source>
        <dbReference type="EMBL" id="SFE00476.1"/>
    </source>
</evidence>
<evidence type="ECO:0000313" key="3">
    <source>
        <dbReference type="Proteomes" id="UP000199323"/>
    </source>
</evidence>
<evidence type="ECO:0008006" key="4">
    <source>
        <dbReference type="Google" id="ProtNLM"/>
    </source>
</evidence>
<reference evidence="2 3" key="1">
    <citation type="submission" date="2016-10" db="EMBL/GenBank/DDBJ databases">
        <authorList>
            <person name="de Groot N.N."/>
        </authorList>
    </citation>
    <scope>NUCLEOTIDE SEQUENCE [LARGE SCALE GENOMIC DNA]</scope>
    <source>
        <strain evidence="2 3">CGMCC 4.3510</strain>
    </source>
</reference>
<evidence type="ECO:0000256" key="1">
    <source>
        <dbReference type="SAM" id="MobiDB-lite"/>
    </source>
</evidence>
<protein>
    <recommendedName>
        <fullName evidence="4">UL36 very large tegument protein</fullName>
    </recommendedName>
</protein>
<sequence>MVTTEPAGAAAEFAFYFRSMVVALGDHAGWYRVFTEREPGAARAYEDGTDVPPWDVVSAVLHDLAAAAGAPLDDAEAGRARTLHRAAVADQDSAPGAENALRNRLDATSRARETALLREREATRALDRTGADPANPAVARLANILAWARDDRERAAARCDEIRARLAAFTAPSADEWFRQPPQFAGEGAGGAVPRVPAPRPRMDDAGTGAARPARSASWAREDADTGDGAEDAAASRSGRGRGFARLRGARFAGVFQETAAAPEPGLPADAGPAPRGARFAGAPERGRPSVPELPLDPGRRAQARQDAARLGDLRRTGQSGAAYVFLSEAANGPAAALPYLVRELERSELAADVATLLWEVATLPADPLAAAATELAAAGRADDCRTLLHQAASRPPADLAMIAGALTAAGCHEEVAELLGALVRVRPPEEAVAVVKARPGLAQPLLAAAEAVSRSRQRDIAAALRRSSLPDR</sequence>